<dbReference type="OrthoDB" id="408973at2759"/>
<dbReference type="PANTHER" id="PTHR40265">
    <property type="entry name" value="BLL2707 PROTEIN"/>
    <property type="match status" value="1"/>
</dbReference>
<feature type="domain" description="Glyoxalase-like" evidence="1">
    <location>
        <begin position="10"/>
        <end position="195"/>
    </location>
</feature>
<dbReference type="Gene3D" id="3.10.180.10">
    <property type="entry name" value="2,3-Dihydroxybiphenyl 1,2-Dioxygenase, domain 1"/>
    <property type="match status" value="1"/>
</dbReference>
<evidence type="ECO:0000313" key="3">
    <source>
        <dbReference type="Proteomes" id="UP000077069"/>
    </source>
</evidence>
<dbReference type="Proteomes" id="UP000077069">
    <property type="component" value="Unassembled WGS sequence"/>
</dbReference>
<dbReference type="InterPro" id="IPR029068">
    <property type="entry name" value="Glyas_Bleomycin-R_OHBP_Dase"/>
</dbReference>
<accession>A0A177CYQ3</accession>
<name>A0A177CYQ3_9PLEO</name>
<reference evidence="2 3" key="1">
    <citation type="submission" date="2016-05" db="EMBL/GenBank/DDBJ databases">
        <title>Comparative analysis of secretome profiles of manganese(II)-oxidizing ascomycete fungi.</title>
        <authorList>
            <consortium name="DOE Joint Genome Institute"/>
            <person name="Zeiner C.A."/>
            <person name="Purvine S.O."/>
            <person name="Zink E.M."/>
            <person name="Wu S."/>
            <person name="Pasa-Tolic L."/>
            <person name="Chaput D.L."/>
            <person name="Haridas S."/>
            <person name="Grigoriev I.V."/>
            <person name="Santelli C.M."/>
            <person name="Hansel C.M."/>
        </authorList>
    </citation>
    <scope>NUCLEOTIDE SEQUENCE [LARGE SCALE GENOMIC DNA]</scope>
    <source>
        <strain evidence="2 3">AP3s5-JAC2a</strain>
    </source>
</reference>
<dbReference type="RefSeq" id="XP_018042771.1">
    <property type="nucleotide sequence ID" value="XM_018177311.1"/>
</dbReference>
<protein>
    <recommendedName>
        <fullName evidence="1">Glyoxalase-like domain-containing protein</fullName>
    </recommendedName>
</protein>
<proteinExistence type="predicted"/>
<dbReference type="AlphaFoldDB" id="A0A177CYQ3"/>
<evidence type="ECO:0000313" key="2">
    <source>
        <dbReference type="EMBL" id="OAG12406.1"/>
    </source>
</evidence>
<evidence type="ECO:0000259" key="1">
    <source>
        <dbReference type="Pfam" id="PF13468"/>
    </source>
</evidence>
<dbReference type="GeneID" id="28760797"/>
<organism evidence="2 3">
    <name type="scientific">Paraphaeosphaeria sporulosa</name>
    <dbReference type="NCBI Taxonomy" id="1460663"/>
    <lineage>
        <taxon>Eukaryota</taxon>
        <taxon>Fungi</taxon>
        <taxon>Dikarya</taxon>
        <taxon>Ascomycota</taxon>
        <taxon>Pezizomycotina</taxon>
        <taxon>Dothideomycetes</taxon>
        <taxon>Pleosporomycetidae</taxon>
        <taxon>Pleosporales</taxon>
        <taxon>Massarineae</taxon>
        <taxon>Didymosphaeriaceae</taxon>
        <taxon>Paraphaeosphaeria</taxon>
    </lineage>
</organism>
<dbReference type="InParanoid" id="A0A177CYQ3"/>
<dbReference type="EMBL" id="KV441548">
    <property type="protein sequence ID" value="OAG12406.1"/>
    <property type="molecule type" value="Genomic_DNA"/>
</dbReference>
<sequence>MASHDPKNALDHLILFLPADPDTNLPKIPSFISDNFTLTPGGVHADGLTSNTLILLADGCYLELISFLPSAPSDKVSAHWWSHYATSPGWADWCLTNDLTPEANHASIEASHKTPVHGGRQRPDGVDVKWAVTFPQGERGLTPFFCHDTTPREIRVPLSDEKMKHPSGVLGVQSLTVMVDSTASLDATRATYKTLLTDLAHADTSHSCFGTDRFVSIPELPSGAKVKLVLPRDEEDGAKVRPGGFWYGDVVLAALAREGKPKGMKERLDGGGDDLRGLWVQYV</sequence>
<dbReference type="Pfam" id="PF13468">
    <property type="entry name" value="Glyoxalase_3"/>
    <property type="match status" value="1"/>
</dbReference>
<dbReference type="PANTHER" id="PTHR40265:SF1">
    <property type="entry name" value="GLYOXALASE-LIKE DOMAIN-CONTAINING PROTEIN"/>
    <property type="match status" value="1"/>
</dbReference>
<gene>
    <name evidence="2" type="ORF">CC84DRAFT_1159728</name>
</gene>
<keyword evidence="3" id="KW-1185">Reference proteome</keyword>
<dbReference type="InterPro" id="IPR025870">
    <property type="entry name" value="Glyoxalase-like_dom"/>
</dbReference>